<dbReference type="InterPro" id="IPR017853">
    <property type="entry name" value="GH"/>
</dbReference>
<sequence length="423" mass="48238">MIGAVEGSSGFKLADLQDLGINTYRIYGGMSRWMIFDQHSSIPSIEQVQTNPAVIDWSKWDAVMSSPPEGSDYWWVPGTHRWQGNARTLFGSLQSARILPVLVLRNRDDNNNPSWTPDPPQTEADWKLWWDYTFSLVYWLNVRNSYNVNDFEIHNEPDNPAQGWHGTHSDYLTFAWYTANAIDYVYKTFLPGRSYHLYGPVTASGSQWPRDLATPSPFDQVDIHDYTISSNQYIRQVHQWMNLSRYATTPLWLTEWGSYTTPTPYSTVPFGILLLNRLISGSQPGDDYIYGSHLFSLYDFNTQPLGLIDYMGKRRADYYALRMGIRALQGCRPTYQSHTDRPDLHAITTKDTQGHIFVLLTNQSPSQSYSVTIDLSQLCTQAPGTLWQFSAHALDTIIGHPKLQNGIVHLQLPAQSASLLRVV</sequence>
<dbReference type="Gene3D" id="3.20.20.80">
    <property type="entry name" value="Glycosidases"/>
    <property type="match status" value="1"/>
</dbReference>
<dbReference type="InterPro" id="IPR013780">
    <property type="entry name" value="Glyco_hydro_b"/>
</dbReference>
<comment type="caution">
    <text evidence="1">The sequence shown here is derived from an EMBL/GenBank/DDBJ whole genome shotgun (WGS) entry which is preliminary data.</text>
</comment>
<gene>
    <name evidence="1" type="ORF">KTT_25010</name>
</gene>
<dbReference type="RefSeq" id="WP_126580243.1">
    <property type="nucleotide sequence ID" value="NZ_BIFR01000001.1"/>
</dbReference>
<protein>
    <recommendedName>
        <fullName evidence="3">Asl1-like glycosyl hydrolase catalytic domain-containing protein</fullName>
    </recommendedName>
</protein>
<dbReference type="Proteomes" id="UP000287352">
    <property type="component" value="Unassembled WGS sequence"/>
</dbReference>
<dbReference type="Gene3D" id="2.60.40.1180">
    <property type="entry name" value="Golgi alpha-mannosidase II"/>
    <property type="match status" value="1"/>
</dbReference>
<dbReference type="SUPFAM" id="SSF51011">
    <property type="entry name" value="Glycosyl hydrolase domain"/>
    <property type="match status" value="1"/>
</dbReference>
<evidence type="ECO:0008006" key="3">
    <source>
        <dbReference type="Google" id="ProtNLM"/>
    </source>
</evidence>
<proteinExistence type="predicted"/>
<keyword evidence="2" id="KW-1185">Reference proteome</keyword>
<dbReference type="OrthoDB" id="9776971at2"/>
<dbReference type="EMBL" id="BIFR01000001">
    <property type="protein sequence ID" value="GCE12642.1"/>
    <property type="molecule type" value="Genomic_DNA"/>
</dbReference>
<evidence type="ECO:0000313" key="1">
    <source>
        <dbReference type="EMBL" id="GCE12642.1"/>
    </source>
</evidence>
<accession>A0A402A0Q6</accession>
<dbReference type="SUPFAM" id="SSF51445">
    <property type="entry name" value="(Trans)glycosidases"/>
    <property type="match status" value="1"/>
</dbReference>
<name>A0A402A0Q6_9CHLR</name>
<reference evidence="2" key="1">
    <citation type="submission" date="2018-12" db="EMBL/GenBank/DDBJ databases">
        <title>Tengunoibacter tsumagoiensis gen. nov., sp. nov., Dictyobacter kobayashii sp. nov., D. alpinus sp. nov., and D. joshuensis sp. nov. and description of Dictyobacteraceae fam. nov. within the order Ktedonobacterales isolated from Tengu-no-mugimeshi.</title>
        <authorList>
            <person name="Wang C.M."/>
            <person name="Zheng Y."/>
            <person name="Sakai Y."/>
            <person name="Toyoda A."/>
            <person name="Minakuchi Y."/>
            <person name="Abe K."/>
            <person name="Yokota A."/>
            <person name="Yabe S."/>
        </authorList>
    </citation>
    <scope>NUCLEOTIDE SEQUENCE [LARGE SCALE GENOMIC DNA]</scope>
    <source>
        <strain evidence="2">Uno3</strain>
    </source>
</reference>
<organism evidence="1 2">
    <name type="scientific">Tengunoibacter tsumagoiensis</name>
    <dbReference type="NCBI Taxonomy" id="2014871"/>
    <lineage>
        <taxon>Bacteria</taxon>
        <taxon>Bacillati</taxon>
        <taxon>Chloroflexota</taxon>
        <taxon>Ktedonobacteria</taxon>
        <taxon>Ktedonobacterales</taxon>
        <taxon>Dictyobacteraceae</taxon>
        <taxon>Tengunoibacter</taxon>
    </lineage>
</organism>
<dbReference type="AlphaFoldDB" id="A0A402A0Q6"/>
<evidence type="ECO:0000313" key="2">
    <source>
        <dbReference type="Proteomes" id="UP000287352"/>
    </source>
</evidence>